<dbReference type="InterPro" id="IPR011047">
    <property type="entry name" value="Quinoprotein_ADH-like_sf"/>
</dbReference>
<evidence type="ECO:0000259" key="8">
    <source>
        <dbReference type="PROSITE" id="PS50011"/>
    </source>
</evidence>
<dbReference type="AlphaFoldDB" id="A0A919GY26"/>
<dbReference type="EMBL" id="BNEE01000006">
    <property type="protein sequence ID" value="GHI85447.1"/>
    <property type="molecule type" value="Genomic_DNA"/>
</dbReference>
<dbReference type="Gene3D" id="1.10.510.10">
    <property type="entry name" value="Transferase(Phosphotransferase) domain 1"/>
    <property type="match status" value="1"/>
</dbReference>
<proteinExistence type="predicted"/>
<keyword evidence="6" id="KW-0067">ATP-binding</keyword>
<dbReference type="InterPro" id="IPR011009">
    <property type="entry name" value="Kinase-like_dom_sf"/>
</dbReference>
<organism evidence="9 10">
    <name type="scientific">Streptomyces xanthophaeus</name>
    <dbReference type="NCBI Taxonomy" id="67385"/>
    <lineage>
        <taxon>Bacteria</taxon>
        <taxon>Bacillati</taxon>
        <taxon>Actinomycetota</taxon>
        <taxon>Actinomycetes</taxon>
        <taxon>Kitasatosporales</taxon>
        <taxon>Streptomycetaceae</taxon>
        <taxon>Streptomyces</taxon>
    </lineage>
</organism>
<dbReference type="InterPro" id="IPR015943">
    <property type="entry name" value="WD40/YVTN_repeat-like_dom_sf"/>
</dbReference>
<evidence type="ECO:0000256" key="2">
    <source>
        <dbReference type="ARBA" id="ARBA00022679"/>
    </source>
</evidence>
<evidence type="ECO:0000313" key="9">
    <source>
        <dbReference type="EMBL" id="GHI85447.1"/>
    </source>
</evidence>
<dbReference type="PROSITE" id="PS50011">
    <property type="entry name" value="PROTEIN_KINASE_DOM"/>
    <property type="match status" value="1"/>
</dbReference>
<keyword evidence="3" id="KW-0677">Repeat</keyword>
<dbReference type="PROSITE" id="PS00108">
    <property type="entry name" value="PROTEIN_KINASE_ST"/>
    <property type="match status" value="1"/>
</dbReference>
<comment type="caution">
    <text evidence="9">The sequence shown here is derived from an EMBL/GenBank/DDBJ whole genome shotgun (WGS) entry which is preliminary data.</text>
</comment>
<dbReference type="PROSITE" id="PS00678">
    <property type="entry name" value="WD_REPEATS_1"/>
    <property type="match status" value="1"/>
</dbReference>
<dbReference type="GO" id="GO:0005524">
    <property type="term" value="F:ATP binding"/>
    <property type="evidence" value="ECO:0007669"/>
    <property type="project" value="UniProtKB-KW"/>
</dbReference>
<dbReference type="Pfam" id="PF20703">
    <property type="entry name" value="nSTAND1"/>
    <property type="match status" value="1"/>
</dbReference>
<dbReference type="Gene3D" id="3.30.200.20">
    <property type="entry name" value="Phosphorylase Kinase, domain 1"/>
    <property type="match status" value="1"/>
</dbReference>
<dbReference type="SMART" id="SM00220">
    <property type="entry name" value="S_TKc"/>
    <property type="match status" value="1"/>
</dbReference>
<dbReference type="InterPro" id="IPR019775">
    <property type="entry name" value="WD40_repeat_CS"/>
</dbReference>
<gene>
    <name evidence="9" type="ORF">Sxan_28110</name>
</gene>
<dbReference type="GO" id="GO:0004674">
    <property type="term" value="F:protein serine/threonine kinase activity"/>
    <property type="evidence" value="ECO:0007669"/>
    <property type="project" value="TreeGrafter"/>
</dbReference>
<keyword evidence="4" id="KW-0547">Nucleotide-binding</keyword>
<protein>
    <recommendedName>
        <fullName evidence="8">Protein kinase domain-containing protein</fullName>
    </recommendedName>
</protein>
<keyword evidence="5" id="KW-0418">Kinase</keyword>
<dbReference type="SUPFAM" id="SSF50998">
    <property type="entry name" value="Quinoprotein alcohol dehydrogenase-like"/>
    <property type="match status" value="2"/>
</dbReference>
<dbReference type="Proteomes" id="UP000600026">
    <property type="component" value="Unassembled WGS sequence"/>
</dbReference>
<reference evidence="9" key="1">
    <citation type="submission" date="2020-09" db="EMBL/GenBank/DDBJ databases">
        <title>Whole genome shotgun sequence of Streptomyces xanthophaeus NBRC 12829.</title>
        <authorList>
            <person name="Komaki H."/>
            <person name="Tamura T."/>
        </authorList>
    </citation>
    <scope>NUCLEOTIDE SEQUENCE</scope>
    <source>
        <strain evidence="9">NBRC 12829</strain>
    </source>
</reference>
<evidence type="ECO:0000256" key="1">
    <source>
        <dbReference type="ARBA" id="ARBA00022574"/>
    </source>
</evidence>
<dbReference type="InterPro" id="IPR001680">
    <property type="entry name" value="WD40_rpt"/>
</dbReference>
<dbReference type="Pfam" id="PF00069">
    <property type="entry name" value="Pkinase"/>
    <property type="match status" value="1"/>
</dbReference>
<dbReference type="PROSITE" id="PS50082">
    <property type="entry name" value="WD_REPEATS_2"/>
    <property type="match status" value="1"/>
</dbReference>
<dbReference type="RefSeq" id="WP_031140427.1">
    <property type="nucleotide sequence ID" value="NZ_BNEE01000006.1"/>
</dbReference>
<dbReference type="CDD" id="cd14014">
    <property type="entry name" value="STKc_PknB_like"/>
    <property type="match status" value="1"/>
</dbReference>
<evidence type="ECO:0000256" key="5">
    <source>
        <dbReference type="ARBA" id="ARBA00022777"/>
    </source>
</evidence>
<accession>A0A919GY26</accession>
<dbReference type="InterPro" id="IPR000719">
    <property type="entry name" value="Prot_kinase_dom"/>
</dbReference>
<evidence type="ECO:0000256" key="7">
    <source>
        <dbReference type="PROSITE-ProRule" id="PRU00221"/>
    </source>
</evidence>
<feature type="domain" description="Protein kinase" evidence="8">
    <location>
        <begin position="16"/>
        <end position="264"/>
    </location>
</feature>
<dbReference type="OrthoDB" id="582179at2"/>
<dbReference type="InterPro" id="IPR008271">
    <property type="entry name" value="Ser/Thr_kinase_AS"/>
</dbReference>
<dbReference type="PANTHER" id="PTHR43289:SF34">
    <property type="entry name" value="SERINE_THREONINE-PROTEIN KINASE YBDM-RELATED"/>
    <property type="match status" value="1"/>
</dbReference>
<dbReference type="Gene3D" id="2.130.10.10">
    <property type="entry name" value="YVTN repeat-like/Quinoprotein amine dehydrogenase"/>
    <property type="match status" value="2"/>
</dbReference>
<name>A0A919GY26_9ACTN</name>
<dbReference type="SUPFAM" id="SSF56112">
    <property type="entry name" value="Protein kinase-like (PK-like)"/>
    <property type="match status" value="1"/>
</dbReference>
<evidence type="ECO:0000256" key="6">
    <source>
        <dbReference type="ARBA" id="ARBA00022840"/>
    </source>
</evidence>
<dbReference type="SMART" id="SM00320">
    <property type="entry name" value="WD40"/>
    <property type="match status" value="3"/>
</dbReference>
<dbReference type="PANTHER" id="PTHR43289">
    <property type="entry name" value="MITOGEN-ACTIVATED PROTEIN KINASE KINASE KINASE 20-RELATED"/>
    <property type="match status" value="1"/>
</dbReference>
<keyword evidence="1 7" id="KW-0853">WD repeat</keyword>
<keyword evidence="10" id="KW-1185">Reference proteome</keyword>
<evidence type="ECO:0000256" key="4">
    <source>
        <dbReference type="ARBA" id="ARBA00022741"/>
    </source>
</evidence>
<sequence>MAELLTTEDPERIAGYWLAARLGAGGQGTVYEAYDEAGQRVAVKVLRPELVARPDIAGRFAKEVLAAQRVESFCTARVLESGLDGERPYIVSEFVPGRDLRKAVRDTGPLTGDALVRLATGAATALAAIHRAGVVHRDLKPDNILLGPDGPRVIDFGIARTDDMSRTATGHLMGTPGYMAPEVLTGQRADAAADVFAWGAVMLFAATGRDPFRGENIGEVVVRVTEHHPDLSPLPSALRELVGRALAKSPADRPTATALLLGMLGGPQDEPDADLLAAGRRDAERLRDATGGADEPAPGEAAETMYARLPEAVGEAVREILLRLIVPGSAPDGSQDTLRTAATAEWLDGRPYEERGALRDAFDSLAVARILVLEDGAARMCGLGLLRAWPRLRDWVDQDRAALLLLRWLTAAAAHWDRQGRRPEDLPAGSVAEAARACAAGAPGRLRASRLENEFLEACGRAAAERRRRTRRLRAGVAALLSLALVAGLVAWQQKRVGDERARQASARTLASIAESLRTTDPDTAALLSVAAWRIAPVDDARAALYGSLGQDERGVANNLGRVSTGYYADHADALLDGRTLAVIAAQESVEIWDVVTGKRTGRAELPEGTPDLPAYVDPSGAVAVQPMIKGVQLMDLKSGAAGRLLLADHATPNVLAVSREAALVAVATSTPTEVVLVDGRSGQPVLRVPGSGPVALSPDGATYAYCTPGGSVQLYPLASRRAVGLVPPPNSGAGTCDDDQRLEFSADGKRLVHTNRGGMSVLWDVNTRTQVREFGAESVAVLSPDGTLAVEVTETQLRVWVDKATSSSSVLLSYPRIETDGKAMNLSLAFDPAGKLLRYVARDRQVRSLDLTYGLQDAVAKSEVPDAVFAPDAETLATVGTTENDPEDRFRLWTTDDGEVRSLPHHPVMPAIAEAVDADDDGGSAYSRDGRLLATTSWHEDRKPRVTVWDVRENRLRTELTLPGPVFGVSGFAFTPDGRRLAVAVGKEAGPGRTGRAVQLWDLATGSQVYEIGDVGANNLAISPDGSLLVTSAGERVDLATRAVERDVLGPGIIQDLEFSDDGSVLAVSLLQGTVTLWDGAGRRRLGGLSSTAATRGDDFGGRVSGLRFSRDGRTLAAIVGDSRVQLWDVPARRRLGDPLRGSAGLLRALAFDPAGRLHVASSHHPHRVFDLDPKAVAGALCKRVGRNLTPAQWEENVPDLPYRSVC</sequence>
<feature type="repeat" description="WD" evidence="7">
    <location>
        <begin position="1105"/>
        <end position="1139"/>
    </location>
</feature>
<evidence type="ECO:0000256" key="3">
    <source>
        <dbReference type="ARBA" id="ARBA00022737"/>
    </source>
</evidence>
<dbReference type="InterPro" id="IPR049052">
    <property type="entry name" value="nSTAND1"/>
</dbReference>
<keyword evidence="2" id="KW-0808">Transferase</keyword>
<evidence type="ECO:0000313" key="10">
    <source>
        <dbReference type="Proteomes" id="UP000600026"/>
    </source>
</evidence>